<dbReference type="Proteomes" id="UP001385892">
    <property type="component" value="Unassembled WGS sequence"/>
</dbReference>
<gene>
    <name evidence="2" type="ORF">WKW82_32225</name>
</gene>
<accession>A0ABU8WUX3</accession>
<dbReference type="RefSeq" id="WP_340346939.1">
    <property type="nucleotide sequence ID" value="NZ_JBBKZT010000021.1"/>
</dbReference>
<dbReference type="HAMAP" id="MF_00775">
    <property type="entry name" value="UPF0311"/>
    <property type="match status" value="1"/>
</dbReference>
<dbReference type="PANTHER" id="PTHR37315:SF1">
    <property type="entry name" value="UPF0311 PROTEIN BLR7842"/>
    <property type="match status" value="1"/>
</dbReference>
<dbReference type="EMBL" id="JBBKZT010000021">
    <property type="protein sequence ID" value="MEJ8851342.1"/>
    <property type="molecule type" value="Genomic_DNA"/>
</dbReference>
<evidence type="ECO:0000313" key="3">
    <source>
        <dbReference type="Proteomes" id="UP001385892"/>
    </source>
</evidence>
<name>A0ABU8WUX3_9BURK</name>
<dbReference type="Pfam" id="PF11578">
    <property type="entry name" value="DUF3237"/>
    <property type="match status" value="1"/>
</dbReference>
<proteinExistence type="inferred from homology"/>
<reference evidence="2 3" key="1">
    <citation type="submission" date="2024-03" db="EMBL/GenBank/DDBJ databases">
        <title>Novel species of the genus Variovorax.</title>
        <authorList>
            <person name="Liu Q."/>
            <person name="Xin Y.-H."/>
        </authorList>
    </citation>
    <scope>NUCLEOTIDE SEQUENCE [LARGE SCALE GENOMIC DNA]</scope>
    <source>
        <strain evidence="2 3">KACC 18900</strain>
    </source>
</reference>
<evidence type="ECO:0000313" key="2">
    <source>
        <dbReference type="EMBL" id="MEJ8851342.1"/>
    </source>
</evidence>
<comment type="similarity">
    <text evidence="1">Belongs to the UPF0311 family.</text>
</comment>
<organism evidence="2 3">
    <name type="scientific">Variovorax rhizosphaerae</name>
    <dbReference type="NCBI Taxonomy" id="1836200"/>
    <lineage>
        <taxon>Bacteria</taxon>
        <taxon>Pseudomonadati</taxon>
        <taxon>Pseudomonadota</taxon>
        <taxon>Betaproteobacteria</taxon>
        <taxon>Burkholderiales</taxon>
        <taxon>Comamonadaceae</taxon>
        <taxon>Variovorax</taxon>
    </lineage>
</organism>
<sequence>MPIDPLAPPTLDPFADLHVDVGTPQVLGQGPGGLRRVVPILGGSAIGAAGWRARVLPGGSDFQLIVSDTLSILDARYGLETEAGERIYVQNHAVRAAPAEVMAALLRGEAVDPAQIYFRCSPSFETDAPSLRWINERLFVGVGVRHPAQVVMRFFALN</sequence>
<evidence type="ECO:0000256" key="1">
    <source>
        <dbReference type="HAMAP-Rule" id="MF_00775"/>
    </source>
</evidence>
<dbReference type="PANTHER" id="PTHR37315">
    <property type="entry name" value="UPF0311 PROTEIN BLR7842"/>
    <property type="match status" value="1"/>
</dbReference>
<keyword evidence="3" id="KW-1185">Reference proteome</keyword>
<dbReference type="Gene3D" id="2.40.160.20">
    <property type="match status" value="1"/>
</dbReference>
<comment type="caution">
    <text evidence="2">The sequence shown here is derived from an EMBL/GenBank/DDBJ whole genome shotgun (WGS) entry which is preliminary data.</text>
</comment>
<protein>
    <recommendedName>
        <fullName evidence="1">UPF0311 protein WKW82_32225</fullName>
    </recommendedName>
</protein>
<dbReference type="InterPro" id="IPR020915">
    <property type="entry name" value="UPF0311"/>
</dbReference>